<evidence type="ECO:0000313" key="1">
    <source>
        <dbReference type="EMBL" id="RUO45053.1"/>
    </source>
</evidence>
<gene>
    <name evidence="1" type="ORF">CWE23_03255</name>
</gene>
<evidence type="ECO:0000313" key="2">
    <source>
        <dbReference type="Proteomes" id="UP000286680"/>
    </source>
</evidence>
<dbReference type="Gene3D" id="3.40.50.1820">
    <property type="entry name" value="alpha/beta hydrolase"/>
    <property type="match status" value="1"/>
</dbReference>
<protein>
    <submittedName>
        <fullName evidence="1">Uncharacterized protein</fullName>
    </submittedName>
</protein>
<dbReference type="InterPro" id="IPR029058">
    <property type="entry name" value="AB_hydrolase_fold"/>
</dbReference>
<name>A0AA94EFT4_9GAMM</name>
<dbReference type="AlphaFoldDB" id="A0AA94EFT4"/>
<dbReference type="SUPFAM" id="SSF53474">
    <property type="entry name" value="alpha/beta-Hydrolases"/>
    <property type="match status" value="1"/>
</dbReference>
<organism evidence="1 2">
    <name type="scientific">Idiomarina aquatica</name>
    <dbReference type="NCBI Taxonomy" id="1327752"/>
    <lineage>
        <taxon>Bacteria</taxon>
        <taxon>Pseudomonadati</taxon>
        <taxon>Pseudomonadota</taxon>
        <taxon>Gammaproteobacteria</taxon>
        <taxon>Alteromonadales</taxon>
        <taxon>Idiomarinaceae</taxon>
        <taxon>Idiomarina</taxon>
    </lineage>
</organism>
<dbReference type="Proteomes" id="UP000286680">
    <property type="component" value="Unassembled WGS sequence"/>
</dbReference>
<comment type="caution">
    <text evidence="1">The sequence shown here is derived from an EMBL/GenBank/DDBJ whole genome shotgun (WGS) entry which is preliminary data.</text>
</comment>
<dbReference type="RefSeq" id="WP_126819433.1">
    <property type="nucleotide sequence ID" value="NZ_PIPS01000001.1"/>
</dbReference>
<sequence>MTPALTRQLKWSTLLVHGTVNVVVPDDQSEAFYDAAAQYNLPVELLLLEDGTLSLFSNTNRKQAFERTAMFVRDNIDKP</sequence>
<proteinExistence type="predicted"/>
<dbReference type="EMBL" id="PIPS01000001">
    <property type="protein sequence ID" value="RUO45053.1"/>
    <property type="molecule type" value="Genomic_DNA"/>
</dbReference>
<accession>A0AA94EFT4</accession>
<reference evidence="2" key="1">
    <citation type="journal article" date="2018" name="Front. Microbiol.">
        <title>Genome-Based Analysis Reveals the Taxonomy and Diversity of the Family Idiomarinaceae.</title>
        <authorList>
            <person name="Liu Y."/>
            <person name="Lai Q."/>
            <person name="Shao Z."/>
        </authorList>
    </citation>
    <scope>NUCLEOTIDE SEQUENCE [LARGE SCALE GENOMIC DNA]</scope>
    <source>
        <strain evidence="2">SN-14</strain>
    </source>
</reference>
<keyword evidence="2" id="KW-1185">Reference proteome</keyword>